<dbReference type="EMBL" id="MNCJ02000324">
    <property type="protein sequence ID" value="KAF5792746.1"/>
    <property type="molecule type" value="Genomic_DNA"/>
</dbReference>
<proteinExistence type="predicted"/>
<dbReference type="Proteomes" id="UP000215914">
    <property type="component" value="Unassembled WGS sequence"/>
</dbReference>
<comment type="caution">
    <text evidence="1">The sequence shown here is derived from an EMBL/GenBank/DDBJ whole genome shotgun (WGS) entry which is preliminary data.</text>
</comment>
<protein>
    <submittedName>
        <fullName evidence="1">Uncharacterized protein</fullName>
    </submittedName>
</protein>
<reference evidence="1" key="2">
    <citation type="submission" date="2020-06" db="EMBL/GenBank/DDBJ databases">
        <title>Helianthus annuus Genome sequencing and assembly Release 2.</title>
        <authorList>
            <person name="Gouzy J."/>
            <person name="Langlade N."/>
            <person name="Munos S."/>
        </authorList>
    </citation>
    <scope>NUCLEOTIDE SEQUENCE</scope>
    <source>
        <tissue evidence="1">Leaves</tissue>
    </source>
</reference>
<reference evidence="1" key="1">
    <citation type="journal article" date="2017" name="Nature">
        <title>The sunflower genome provides insights into oil metabolism, flowering and Asterid evolution.</title>
        <authorList>
            <person name="Badouin H."/>
            <person name="Gouzy J."/>
            <person name="Grassa C.J."/>
            <person name="Murat F."/>
            <person name="Staton S.E."/>
            <person name="Cottret L."/>
            <person name="Lelandais-Briere C."/>
            <person name="Owens G.L."/>
            <person name="Carrere S."/>
            <person name="Mayjonade B."/>
            <person name="Legrand L."/>
            <person name="Gill N."/>
            <person name="Kane N.C."/>
            <person name="Bowers J.E."/>
            <person name="Hubner S."/>
            <person name="Bellec A."/>
            <person name="Berard A."/>
            <person name="Berges H."/>
            <person name="Blanchet N."/>
            <person name="Boniface M.C."/>
            <person name="Brunel D."/>
            <person name="Catrice O."/>
            <person name="Chaidir N."/>
            <person name="Claudel C."/>
            <person name="Donnadieu C."/>
            <person name="Faraut T."/>
            <person name="Fievet G."/>
            <person name="Helmstetter N."/>
            <person name="King M."/>
            <person name="Knapp S.J."/>
            <person name="Lai Z."/>
            <person name="Le Paslier M.C."/>
            <person name="Lippi Y."/>
            <person name="Lorenzon L."/>
            <person name="Mandel J.R."/>
            <person name="Marage G."/>
            <person name="Marchand G."/>
            <person name="Marquand E."/>
            <person name="Bret-Mestries E."/>
            <person name="Morien E."/>
            <person name="Nambeesan S."/>
            <person name="Nguyen T."/>
            <person name="Pegot-Espagnet P."/>
            <person name="Pouilly N."/>
            <person name="Raftis F."/>
            <person name="Sallet E."/>
            <person name="Schiex T."/>
            <person name="Thomas J."/>
            <person name="Vandecasteele C."/>
            <person name="Vares D."/>
            <person name="Vear F."/>
            <person name="Vautrin S."/>
            <person name="Crespi M."/>
            <person name="Mangin B."/>
            <person name="Burke J.M."/>
            <person name="Salse J."/>
            <person name="Munos S."/>
            <person name="Vincourt P."/>
            <person name="Rieseberg L.H."/>
            <person name="Langlade N.B."/>
        </authorList>
    </citation>
    <scope>NUCLEOTIDE SEQUENCE</scope>
    <source>
        <tissue evidence="1">Leaves</tissue>
    </source>
</reference>
<gene>
    <name evidence="1" type="ORF">HanXRQr2_Chr09g0409481</name>
</gene>
<evidence type="ECO:0000313" key="2">
    <source>
        <dbReference type="Proteomes" id="UP000215914"/>
    </source>
</evidence>
<dbReference type="Gramene" id="mRNA:HanXRQr2_Chr09g0409481">
    <property type="protein sequence ID" value="CDS:HanXRQr2_Chr09g0409481.1"/>
    <property type="gene ID" value="HanXRQr2_Chr09g0409481"/>
</dbReference>
<keyword evidence="2" id="KW-1185">Reference proteome</keyword>
<sequence length="100" mass="11637">MLFSLQLLSKHMPDWISVSFDRENYATWSMLIKAWKAICFKRLSGQETLLIKAWKEYVDKSMEYVETICNYSQLGVTAGRHLLIFARLRGLIPSSLTFIS</sequence>
<name>A0A9K3I9G4_HELAN</name>
<organism evidence="1 2">
    <name type="scientific">Helianthus annuus</name>
    <name type="common">Common sunflower</name>
    <dbReference type="NCBI Taxonomy" id="4232"/>
    <lineage>
        <taxon>Eukaryota</taxon>
        <taxon>Viridiplantae</taxon>
        <taxon>Streptophyta</taxon>
        <taxon>Embryophyta</taxon>
        <taxon>Tracheophyta</taxon>
        <taxon>Spermatophyta</taxon>
        <taxon>Magnoliopsida</taxon>
        <taxon>eudicotyledons</taxon>
        <taxon>Gunneridae</taxon>
        <taxon>Pentapetalae</taxon>
        <taxon>asterids</taxon>
        <taxon>campanulids</taxon>
        <taxon>Asterales</taxon>
        <taxon>Asteraceae</taxon>
        <taxon>Asteroideae</taxon>
        <taxon>Heliantheae alliance</taxon>
        <taxon>Heliantheae</taxon>
        <taxon>Helianthus</taxon>
    </lineage>
</organism>
<accession>A0A9K3I9G4</accession>
<evidence type="ECO:0000313" key="1">
    <source>
        <dbReference type="EMBL" id="KAF5792746.1"/>
    </source>
</evidence>
<dbReference type="AlphaFoldDB" id="A0A9K3I9G4"/>